<dbReference type="Gene3D" id="3.30.160.60">
    <property type="entry name" value="Classic Zinc Finger"/>
    <property type="match status" value="1"/>
</dbReference>
<evidence type="ECO:0000256" key="2">
    <source>
        <dbReference type="SAM" id="Coils"/>
    </source>
</evidence>
<feature type="domain" description="B box-type" evidence="3">
    <location>
        <begin position="4"/>
        <end position="54"/>
    </location>
</feature>
<evidence type="ECO:0000259" key="3">
    <source>
        <dbReference type="PROSITE" id="PS50119"/>
    </source>
</evidence>
<proteinExistence type="predicted"/>
<dbReference type="PANTHER" id="PTHR25462:SF296">
    <property type="entry name" value="MEIOTIC P26, ISOFORM F"/>
    <property type="match status" value="1"/>
</dbReference>
<accession>A0A8B6DI15</accession>
<keyword evidence="1" id="KW-0479">Metal-binding</keyword>
<dbReference type="PANTHER" id="PTHR25462">
    <property type="entry name" value="BONUS, ISOFORM C-RELATED"/>
    <property type="match status" value="1"/>
</dbReference>
<comment type="caution">
    <text evidence="4">The sequence shown here is derived from an EMBL/GenBank/DDBJ whole genome shotgun (WGS) entry which is preliminary data.</text>
</comment>
<gene>
    <name evidence="4" type="ORF">MGAL_10B027057</name>
</gene>
<dbReference type="InterPro" id="IPR000315">
    <property type="entry name" value="Znf_B-box"/>
</dbReference>
<dbReference type="SUPFAM" id="SSF57845">
    <property type="entry name" value="B-box zinc-binding domain"/>
    <property type="match status" value="1"/>
</dbReference>
<keyword evidence="5" id="KW-1185">Reference proteome</keyword>
<dbReference type="AlphaFoldDB" id="A0A8B6DI15"/>
<protein>
    <recommendedName>
        <fullName evidence="3">B box-type domain-containing protein</fullName>
    </recommendedName>
</protein>
<dbReference type="CDD" id="cd19757">
    <property type="entry name" value="Bbox1"/>
    <property type="match status" value="1"/>
</dbReference>
<dbReference type="Proteomes" id="UP000596742">
    <property type="component" value="Unassembled WGS sequence"/>
</dbReference>
<sequence>MATSGQQFCDICISQHITTPANLWCPECEETFCEKCKIRHAIAKATKKHETIGIENAQKLPNFVQDIKINCSEHDERFVFFCGDHDVPCCAECLYNTHKNCRELTPVKTIVQNIKDSSAFLDLEVFLADLLANIKNVIDDRTANLQDLSKQKTQCEEEIKTFRETINSYIDSLERDLINKLNQAFEKTDLSIKQVLNDLEARKTKVYEMQENVNSVKTIASNFQTFIAIRELAQWANKEESDLQNLYENESFNWTELSVVPMNLQSVENSFTNMGQIEIKGSSSRTQLKVRKTREAQLISAGCISAEIDMISLKEKVKVDLPKKDKDHEILDCGILKNGDLLFSDRKNKCLSMHYANGKLRRTYDLPFIPIRFAIIDEKNIAMTTDCKVIMLELNEGKVTKTFEQYTKVGSVALYCDNKLIVEHVGKGYTIIDLTGDIENVISIQLSEKWYTSFVIIREHLYHVDCLNNKVHCRDFHGNNLWEFHNEGMETPFGVTSDGSNILFFCGLKSNNVFAVSSDGKSFKEIIKPHDELNLAATIHYNVSRRELLIVTLTGHVFLYEVAYNK</sequence>
<keyword evidence="2" id="KW-0175">Coiled coil</keyword>
<dbReference type="GO" id="GO:0008270">
    <property type="term" value="F:zinc ion binding"/>
    <property type="evidence" value="ECO:0007669"/>
    <property type="project" value="UniProtKB-KW"/>
</dbReference>
<feature type="coiled-coil region" evidence="2">
    <location>
        <begin position="131"/>
        <end position="165"/>
    </location>
</feature>
<evidence type="ECO:0000256" key="1">
    <source>
        <dbReference type="PROSITE-ProRule" id="PRU00024"/>
    </source>
</evidence>
<name>A0A8B6DI15_MYTGA</name>
<dbReference type="InterPro" id="IPR011042">
    <property type="entry name" value="6-blade_b-propeller_TolB-like"/>
</dbReference>
<organism evidence="4 5">
    <name type="scientific">Mytilus galloprovincialis</name>
    <name type="common">Mediterranean mussel</name>
    <dbReference type="NCBI Taxonomy" id="29158"/>
    <lineage>
        <taxon>Eukaryota</taxon>
        <taxon>Metazoa</taxon>
        <taxon>Spiralia</taxon>
        <taxon>Lophotrochozoa</taxon>
        <taxon>Mollusca</taxon>
        <taxon>Bivalvia</taxon>
        <taxon>Autobranchia</taxon>
        <taxon>Pteriomorphia</taxon>
        <taxon>Mytilida</taxon>
        <taxon>Mytiloidea</taxon>
        <taxon>Mytilidae</taxon>
        <taxon>Mytilinae</taxon>
        <taxon>Mytilus</taxon>
    </lineage>
</organism>
<dbReference type="SUPFAM" id="SSF101898">
    <property type="entry name" value="NHL repeat"/>
    <property type="match status" value="1"/>
</dbReference>
<keyword evidence="1" id="KW-0862">Zinc</keyword>
<evidence type="ECO:0000313" key="4">
    <source>
        <dbReference type="EMBL" id="VDI20457.1"/>
    </source>
</evidence>
<evidence type="ECO:0000313" key="5">
    <source>
        <dbReference type="Proteomes" id="UP000596742"/>
    </source>
</evidence>
<dbReference type="Gene3D" id="2.120.10.30">
    <property type="entry name" value="TolB, C-terminal domain"/>
    <property type="match status" value="1"/>
</dbReference>
<keyword evidence="1" id="KW-0863">Zinc-finger</keyword>
<dbReference type="PROSITE" id="PS50119">
    <property type="entry name" value="ZF_BBOX"/>
    <property type="match status" value="1"/>
</dbReference>
<dbReference type="InterPro" id="IPR047153">
    <property type="entry name" value="TRIM45/56/19-like"/>
</dbReference>
<dbReference type="OrthoDB" id="6107505at2759"/>
<reference evidence="4" key="1">
    <citation type="submission" date="2018-11" db="EMBL/GenBank/DDBJ databases">
        <authorList>
            <person name="Alioto T."/>
            <person name="Alioto T."/>
        </authorList>
    </citation>
    <scope>NUCLEOTIDE SEQUENCE</scope>
</reference>
<dbReference type="CDD" id="cd19776">
    <property type="entry name" value="Bbox2_TRIM25_C-IV"/>
    <property type="match status" value="1"/>
</dbReference>
<dbReference type="Pfam" id="PF22586">
    <property type="entry name" value="ANCHR-like_BBOX"/>
    <property type="match status" value="1"/>
</dbReference>
<dbReference type="EMBL" id="UYJE01003583">
    <property type="protein sequence ID" value="VDI20457.1"/>
    <property type="molecule type" value="Genomic_DNA"/>
</dbReference>